<accession>A0A0E3BJ42</accession>
<name>A0A0E3BJ42_9BURK</name>
<proteinExistence type="predicted"/>
<dbReference type="AlphaFoldDB" id="A0A0E3BJ42"/>
<reference evidence="1 2" key="1">
    <citation type="submission" date="2013-09" db="EMBL/GenBank/DDBJ databases">
        <title>High correlation between genotypes and phenotypes of environmental bacteria Comamonas testosteroni strains.</title>
        <authorList>
            <person name="Liu L."/>
            <person name="Zhu W."/>
            <person name="Xia X."/>
            <person name="Xu B."/>
            <person name="Luo M."/>
            <person name="Wang G."/>
        </authorList>
    </citation>
    <scope>NUCLEOTIDE SEQUENCE [LARGE SCALE GENOMIC DNA]</scope>
    <source>
        <strain evidence="1 2">JL14</strain>
    </source>
</reference>
<dbReference type="EMBL" id="AWTN01000046">
    <property type="protein sequence ID" value="KGG96429.1"/>
    <property type="molecule type" value="Genomic_DNA"/>
</dbReference>
<evidence type="ECO:0000313" key="2">
    <source>
        <dbReference type="Proteomes" id="UP000029567"/>
    </source>
</evidence>
<dbReference type="Proteomes" id="UP000029567">
    <property type="component" value="Unassembled WGS sequence"/>
</dbReference>
<protein>
    <submittedName>
        <fullName evidence="1">Uncharacterized protein</fullName>
    </submittedName>
</protein>
<sequence length="37" mass="4277">MEGDAASVSCRAFQWLLVDFDANRQRCRLLSLNVLMF</sequence>
<evidence type="ECO:0000313" key="1">
    <source>
        <dbReference type="EMBL" id="KGG96429.1"/>
    </source>
</evidence>
<gene>
    <name evidence="1" type="ORF">P245_05565</name>
</gene>
<organism evidence="1 2">
    <name type="scientific">Comamonas thiooxydans</name>
    <dbReference type="NCBI Taxonomy" id="363952"/>
    <lineage>
        <taxon>Bacteria</taxon>
        <taxon>Pseudomonadati</taxon>
        <taxon>Pseudomonadota</taxon>
        <taxon>Betaproteobacteria</taxon>
        <taxon>Burkholderiales</taxon>
        <taxon>Comamonadaceae</taxon>
        <taxon>Comamonas</taxon>
    </lineage>
</organism>
<comment type="caution">
    <text evidence="1">The sequence shown here is derived from an EMBL/GenBank/DDBJ whole genome shotgun (WGS) entry which is preliminary data.</text>
</comment>